<dbReference type="EC" id="1.3.3.15" evidence="6 12"/>
<dbReference type="InterPro" id="IPR004572">
    <property type="entry name" value="Protoporphyrinogen_oxidase"/>
</dbReference>
<keyword evidence="11 12" id="KW-0350">Heme biosynthesis</keyword>
<dbReference type="PANTHER" id="PTHR42923:SF3">
    <property type="entry name" value="PROTOPORPHYRINOGEN OXIDASE"/>
    <property type="match status" value="1"/>
</dbReference>
<dbReference type="EMBL" id="FQVN01000019">
    <property type="protein sequence ID" value="SHH04046.1"/>
    <property type="molecule type" value="Genomic_DNA"/>
</dbReference>
<comment type="function">
    <text evidence="3 12">Involved in coproporphyrin-dependent heme b biosynthesis. Catalyzes the oxidation of coproporphyrinogen III to coproporphyrin III.</text>
</comment>
<organism evidence="14 15">
    <name type="scientific">Streptoalloteichus hindustanus</name>
    <dbReference type="NCBI Taxonomy" id="2017"/>
    <lineage>
        <taxon>Bacteria</taxon>
        <taxon>Bacillati</taxon>
        <taxon>Actinomycetota</taxon>
        <taxon>Actinomycetes</taxon>
        <taxon>Pseudonocardiales</taxon>
        <taxon>Pseudonocardiaceae</taxon>
        <taxon>Streptoalloteichus</taxon>
    </lineage>
</organism>
<evidence type="ECO:0000256" key="11">
    <source>
        <dbReference type="ARBA" id="ARBA00023133"/>
    </source>
</evidence>
<keyword evidence="12" id="KW-0963">Cytoplasm</keyword>
<evidence type="ECO:0000256" key="4">
    <source>
        <dbReference type="ARBA" id="ARBA00004744"/>
    </source>
</evidence>
<reference evidence="14 15" key="1">
    <citation type="submission" date="2016-11" db="EMBL/GenBank/DDBJ databases">
        <authorList>
            <person name="Jaros S."/>
            <person name="Januszkiewicz K."/>
            <person name="Wedrychowicz H."/>
        </authorList>
    </citation>
    <scope>NUCLEOTIDE SEQUENCE [LARGE SCALE GENOMIC DNA]</scope>
    <source>
        <strain evidence="14 15">DSM 44523</strain>
    </source>
</reference>
<dbReference type="AlphaFoldDB" id="A0A1M5PR36"/>
<evidence type="ECO:0000256" key="3">
    <source>
        <dbReference type="ARBA" id="ARBA00002185"/>
    </source>
</evidence>
<accession>A0A1M5PR36</accession>
<protein>
    <recommendedName>
        <fullName evidence="7 12">Coproporphyrinogen III oxidase</fullName>
        <ecNumber evidence="6 12">1.3.3.15</ecNumber>
    </recommendedName>
</protein>
<dbReference type="Pfam" id="PF01593">
    <property type="entry name" value="Amino_oxidase"/>
    <property type="match status" value="1"/>
</dbReference>
<dbReference type="InterPro" id="IPR050464">
    <property type="entry name" value="Zeta_carotene_desat/Oxidored"/>
</dbReference>
<evidence type="ECO:0000256" key="7">
    <source>
        <dbReference type="ARBA" id="ARBA00019046"/>
    </source>
</evidence>
<evidence type="ECO:0000256" key="6">
    <source>
        <dbReference type="ARBA" id="ARBA00012402"/>
    </source>
</evidence>
<dbReference type="GO" id="GO:0006783">
    <property type="term" value="P:heme biosynthetic process"/>
    <property type="evidence" value="ECO:0007669"/>
    <property type="project" value="UniProtKB-UniRule"/>
</dbReference>
<comment type="catalytic activity">
    <reaction evidence="1">
        <text>coproporphyrinogen III + 3 O2 = coproporphyrin III + 3 H2O2</text>
        <dbReference type="Rhea" id="RHEA:43436"/>
        <dbReference type="ChEBI" id="CHEBI:15379"/>
        <dbReference type="ChEBI" id="CHEBI:16240"/>
        <dbReference type="ChEBI" id="CHEBI:57309"/>
        <dbReference type="ChEBI" id="CHEBI:131725"/>
        <dbReference type="EC" id="1.3.3.15"/>
    </reaction>
    <physiologicalReaction direction="left-to-right" evidence="1">
        <dbReference type="Rhea" id="RHEA:43437"/>
    </physiologicalReaction>
</comment>
<evidence type="ECO:0000313" key="15">
    <source>
        <dbReference type="Proteomes" id="UP000184501"/>
    </source>
</evidence>
<dbReference type="InterPro" id="IPR036188">
    <property type="entry name" value="FAD/NAD-bd_sf"/>
</dbReference>
<keyword evidence="10 12" id="KW-0560">Oxidoreductase</keyword>
<dbReference type="InterPro" id="IPR002937">
    <property type="entry name" value="Amino_oxidase"/>
</dbReference>
<dbReference type="SUPFAM" id="SSF51905">
    <property type="entry name" value="FAD/NAD(P)-binding domain"/>
    <property type="match status" value="1"/>
</dbReference>
<name>A0A1M5PR36_STRHI</name>
<sequence length="473" mass="50882">MRTEVSSPLPQRVETVVVGGGISGLTVAHELVRRDPTRSVLVLEKEPRIGGIVGSRDVSGYRVDTGPHGFVHGETGVRTLVDHLGLGEELLPATEEAEEILVLREGRLAPVPTTVRGFLTNPLLSPMAKLRVLGDLVVPPRSTEETVFDFCVRRFGVSVARAFAVPAVRGVTGGDARSLSIDAKFPSVRALEKRYRSVLVGATWEYWKYRRAALRRGGNLPSVREFGMRLHTFRGHGMQRIIDALGADLGERVRLGRTAERLDRVDGRTWRIALADGQAVDARQVVLALPTAATADLIEPHLPEAATTLAGVHHPDVRVIALGYRRRDLPADPRGIGFLASPGDGASILGTIHTSTIFPEQAPADRVLIRTLAGGSSSPGFAALSTAEAAAVIHRELARVFRIGGEPVFTFDHVWRRAIPEYHVGYREQADRVLADVAATPGLHVAGNAYRGVGVNDCVRLALAVAGSALAEP</sequence>
<evidence type="ECO:0000259" key="13">
    <source>
        <dbReference type="Pfam" id="PF01593"/>
    </source>
</evidence>
<comment type="subcellular location">
    <subcellularLocation>
        <location evidence="12">Cytoplasm</location>
    </subcellularLocation>
</comment>
<dbReference type="GO" id="GO:0005737">
    <property type="term" value="C:cytoplasm"/>
    <property type="evidence" value="ECO:0007669"/>
    <property type="project" value="UniProtKB-SubCell"/>
</dbReference>
<dbReference type="PANTHER" id="PTHR42923">
    <property type="entry name" value="PROTOPORPHYRINOGEN OXIDASE"/>
    <property type="match status" value="1"/>
</dbReference>
<evidence type="ECO:0000256" key="9">
    <source>
        <dbReference type="ARBA" id="ARBA00022827"/>
    </source>
</evidence>
<evidence type="ECO:0000256" key="12">
    <source>
        <dbReference type="RuleBase" id="RU364052"/>
    </source>
</evidence>
<dbReference type="Gene3D" id="3.90.660.20">
    <property type="entry name" value="Protoporphyrinogen oxidase, mitochondrial, domain 2"/>
    <property type="match status" value="1"/>
</dbReference>
<evidence type="ECO:0000313" key="14">
    <source>
        <dbReference type="EMBL" id="SHH04046.1"/>
    </source>
</evidence>
<proteinExistence type="inferred from homology"/>
<dbReference type="Gene3D" id="3.50.50.60">
    <property type="entry name" value="FAD/NAD(P)-binding domain"/>
    <property type="match status" value="1"/>
</dbReference>
<evidence type="ECO:0000256" key="8">
    <source>
        <dbReference type="ARBA" id="ARBA00022630"/>
    </source>
</evidence>
<dbReference type="NCBIfam" id="TIGR00562">
    <property type="entry name" value="proto_IX_ox"/>
    <property type="match status" value="1"/>
</dbReference>
<keyword evidence="8 12" id="KW-0285">Flavoprotein</keyword>
<dbReference type="RefSeq" id="WP_083960357.1">
    <property type="nucleotide sequence ID" value="NZ_FQVN01000019.1"/>
</dbReference>
<feature type="domain" description="Amine oxidase" evidence="13">
    <location>
        <begin position="22"/>
        <end position="466"/>
    </location>
</feature>
<comment type="pathway">
    <text evidence="4 12">Porphyrin-containing compound metabolism; protoheme biosynthesis.</text>
</comment>
<keyword evidence="15" id="KW-1185">Reference proteome</keyword>
<dbReference type="Gene3D" id="1.10.3110.10">
    <property type="entry name" value="protoporphyrinogen ix oxidase, domain 3"/>
    <property type="match status" value="1"/>
</dbReference>
<evidence type="ECO:0000256" key="5">
    <source>
        <dbReference type="ARBA" id="ARBA00008310"/>
    </source>
</evidence>
<gene>
    <name evidence="14" type="ORF">SAMN05444320_11936</name>
</gene>
<dbReference type="STRING" id="2017.SAMN05444320_11936"/>
<evidence type="ECO:0000256" key="1">
    <source>
        <dbReference type="ARBA" id="ARBA00001755"/>
    </source>
</evidence>
<dbReference type="Proteomes" id="UP000184501">
    <property type="component" value="Unassembled WGS sequence"/>
</dbReference>
<dbReference type="UniPathway" id="UPA00252"/>
<comment type="similarity">
    <text evidence="5 12">Belongs to the protoporphyrinogen/coproporphyrinogen oxidase family. Coproporphyrinogen III oxidase subfamily.</text>
</comment>
<comment type="cofactor">
    <cofactor evidence="2 12">
        <name>FAD</name>
        <dbReference type="ChEBI" id="CHEBI:57692"/>
    </cofactor>
</comment>
<dbReference type="GO" id="GO:0004729">
    <property type="term" value="F:oxygen-dependent protoporphyrinogen oxidase activity"/>
    <property type="evidence" value="ECO:0007669"/>
    <property type="project" value="UniProtKB-UniRule"/>
</dbReference>
<keyword evidence="9 12" id="KW-0274">FAD</keyword>
<dbReference type="SUPFAM" id="SSF54373">
    <property type="entry name" value="FAD-linked reductases, C-terminal domain"/>
    <property type="match status" value="1"/>
</dbReference>
<evidence type="ECO:0000256" key="2">
    <source>
        <dbReference type="ARBA" id="ARBA00001974"/>
    </source>
</evidence>
<dbReference type="OrthoDB" id="20837at2"/>
<evidence type="ECO:0000256" key="10">
    <source>
        <dbReference type="ARBA" id="ARBA00023002"/>
    </source>
</evidence>